<accession>A0A7C4H955</accession>
<keyword evidence="1" id="KW-0808">Transferase</keyword>
<dbReference type="AlphaFoldDB" id="A0A7C4H955"/>
<name>A0A7C4H955_STAMA</name>
<reference evidence="3" key="1">
    <citation type="journal article" date="2020" name="mSystems">
        <title>Genome- and Community-Level Interaction Insights into Carbon Utilization and Element Cycling Functions of Hydrothermarchaeota in Hydrothermal Sediment.</title>
        <authorList>
            <person name="Zhou Z."/>
            <person name="Liu Y."/>
            <person name="Xu W."/>
            <person name="Pan J."/>
            <person name="Luo Z.H."/>
            <person name="Li M."/>
        </authorList>
    </citation>
    <scope>NUCLEOTIDE SEQUENCE [LARGE SCALE GENOMIC DNA]</scope>
    <source>
        <strain evidence="3">SpSt-642</strain>
    </source>
</reference>
<dbReference type="PANTHER" id="PTHR43864:SF1">
    <property type="entry name" value="XANTHINE PHOSPHORIBOSYLTRANSFERASE"/>
    <property type="match status" value="1"/>
</dbReference>
<dbReference type="PANTHER" id="PTHR43864">
    <property type="entry name" value="HYPOXANTHINE/GUANINE PHOSPHORIBOSYLTRANSFERASE"/>
    <property type="match status" value="1"/>
</dbReference>
<sequence length="243" mass="27839">MESIDNSLIDDLDKNPKYVFHELLEILTLFYTFRELSKILDVPVQTLWKYRTLRATPEKESALKLISKIRSSRLIEEILDKLKNSQDEPLVLLNKPGVLELITFIACDHVRKLKPSLILAMPDPYSSAIATLTSVKNRIRLCLSDKQLSPRNSICTVIVDSDNRVTPLCVPTECFSKRNKVMVISSIYLNGYIKSIVSILKKSGQILDEIFIVYGSRDVVEKEISELKELNINYFIVFNKNSK</sequence>
<evidence type="ECO:0000313" key="3">
    <source>
        <dbReference type="EMBL" id="HGM58566.1"/>
    </source>
</evidence>
<dbReference type="GO" id="GO:0006166">
    <property type="term" value="P:purine ribonucleoside salvage"/>
    <property type="evidence" value="ECO:0007669"/>
    <property type="project" value="UniProtKB-KW"/>
</dbReference>
<dbReference type="GO" id="GO:0016740">
    <property type="term" value="F:transferase activity"/>
    <property type="evidence" value="ECO:0007669"/>
    <property type="project" value="UniProtKB-KW"/>
</dbReference>
<evidence type="ECO:0000256" key="2">
    <source>
        <dbReference type="ARBA" id="ARBA00022726"/>
    </source>
</evidence>
<dbReference type="EMBL" id="DTBJ01000021">
    <property type="protein sequence ID" value="HGM58566.1"/>
    <property type="molecule type" value="Genomic_DNA"/>
</dbReference>
<dbReference type="InterPro" id="IPR050118">
    <property type="entry name" value="Pur/Pyrimidine_PRTase"/>
</dbReference>
<organism evidence="3">
    <name type="scientific">Staphylothermus marinus</name>
    <dbReference type="NCBI Taxonomy" id="2280"/>
    <lineage>
        <taxon>Archaea</taxon>
        <taxon>Thermoproteota</taxon>
        <taxon>Thermoprotei</taxon>
        <taxon>Desulfurococcales</taxon>
        <taxon>Desulfurococcaceae</taxon>
        <taxon>Staphylothermus</taxon>
    </lineage>
</organism>
<evidence type="ECO:0000256" key="1">
    <source>
        <dbReference type="ARBA" id="ARBA00022679"/>
    </source>
</evidence>
<proteinExistence type="predicted"/>
<gene>
    <name evidence="3" type="ORF">ENU14_03120</name>
</gene>
<protein>
    <submittedName>
        <fullName evidence="3">Uncharacterized protein</fullName>
    </submittedName>
</protein>
<keyword evidence="2" id="KW-0660">Purine salvage</keyword>
<comment type="caution">
    <text evidence="3">The sequence shown here is derived from an EMBL/GenBank/DDBJ whole genome shotgun (WGS) entry which is preliminary data.</text>
</comment>